<feature type="transmembrane region" description="Helical" evidence="1">
    <location>
        <begin position="51"/>
        <end position="69"/>
    </location>
</feature>
<protein>
    <submittedName>
        <fullName evidence="2">Uncharacterized protein</fullName>
    </submittedName>
</protein>
<evidence type="ECO:0000313" key="3">
    <source>
        <dbReference type="Proteomes" id="UP000601435"/>
    </source>
</evidence>
<gene>
    <name evidence="2" type="ORF">SNEC2469_LOCUS1999</name>
</gene>
<dbReference type="EMBL" id="CAJNJA010006353">
    <property type="protein sequence ID" value="CAE7209107.1"/>
    <property type="molecule type" value="Genomic_DNA"/>
</dbReference>
<comment type="caution">
    <text evidence="2">The sequence shown here is derived from an EMBL/GenBank/DDBJ whole genome shotgun (WGS) entry which is preliminary data.</text>
</comment>
<dbReference type="Proteomes" id="UP000601435">
    <property type="component" value="Unassembled WGS sequence"/>
</dbReference>
<accession>A0A812JLA1</accession>
<keyword evidence="1" id="KW-1133">Transmembrane helix</keyword>
<proteinExistence type="predicted"/>
<dbReference type="AlphaFoldDB" id="A0A812JLA1"/>
<keyword evidence="1" id="KW-0472">Membrane</keyword>
<feature type="transmembrane region" description="Helical" evidence="1">
    <location>
        <begin position="106"/>
        <end position="127"/>
    </location>
</feature>
<feature type="transmembrane region" description="Helical" evidence="1">
    <location>
        <begin position="12"/>
        <end position="31"/>
    </location>
</feature>
<sequence length="132" mass="13676">MALAAPLLPRPPAGRAVLGVALGAYVASGVSQPLLMSELRRAGLGDPRCQLYMVPYYAGMACTGLLHVFSKSKVATASFSLPQLATCAGVALFGICAQSLNWTGNMLAGSSIFAVVYASVTIWSAVLSRLLL</sequence>
<keyword evidence="1" id="KW-0812">Transmembrane</keyword>
<dbReference type="OrthoDB" id="29773at2759"/>
<evidence type="ECO:0000313" key="2">
    <source>
        <dbReference type="EMBL" id="CAE7209107.1"/>
    </source>
</evidence>
<organism evidence="2 3">
    <name type="scientific">Symbiodinium necroappetens</name>
    <dbReference type="NCBI Taxonomy" id="1628268"/>
    <lineage>
        <taxon>Eukaryota</taxon>
        <taxon>Sar</taxon>
        <taxon>Alveolata</taxon>
        <taxon>Dinophyceae</taxon>
        <taxon>Suessiales</taxon>
        <taxon>Symbiodiniaceae</taxon>
        <taxon>Symbiodinium</taxon>
    </lineage>
</organism>
<keyword evidence="3" id="KW-1185">Reference proteome</keyword>
<reference evidence="2" key="1">
    <citation type="submission" date="2021-02" db="EMBL/GenBank/DDBJ databases">
        <authorList>
            <person name="Dougan E. K."/>
            <person name="Rhodes N."/>
            <person name="Thang M."/>
            <person name="Chan C."/>
        </authorList>
    </citation>
    <scope>NUCLEOTIDE SEQUENCE</scope>
</reference>
<evidence type="ECO:0000256" key="1">
    <source>
        <dbReference type="SAM" id="Phobius"/>
    </source>
</evidence>
<name>A0A812JLA1_9DINO</name>
<feature type="transmembrane region" description="Helical" evidence="1">
    <location>
        <begin position="81"/>
        <end position="100"/>
    </location>
</feature>
<feature type="non-terminal residue" evidence="2">
    <location>
        <position position="1"/>
    </location>
</feature>